<name>A0A835JDZ3_9ROSI</name>
<proteinExistence type="predicted"/>
<dbReference type="AlphaFoldDB" id="A0A835JDZ3"/>
<evidence type="ECO:0000313" key="2">
    <source>
        <dbReference type="Proteomes" id="UP000657918"/>
    </source>
</evidence>
<gene>
    <name evidence="1" type="ORF">SADUNF_Sadunf15G0047400</name>
</gene>
<accession>A0A835JDZ3</accession>
<keyword evidence="2" id="KW-1185">Reference proteome</keyword>
<dbReference type="OrthoDB" id="196131at2759"/>
<protein>
    <recommendedName>
        <fullName evidence="3">CCHC-type domain-containing protein</fullName>
    </recommendedName>
</protein>
<dbReference type="SUPFAM" id="SSF52540">
    <property type="entry name" value="P-loop containing nucleoside triphosphate hydrolases"/>
    <property type="match status" value="1"/>
</dbReference>
<evidence type="ECO:0000313" key="1">
    <source>
        <dbReference type="EMBL" id="KAF9667666.1"/>
    </source>
</evidence>
<dbReference type="Proteomes" id="UP000657918">
    <property type="component" value="Unassembled WGS sequence"/>
</dbReference>
<dbReference type="InterPro" id="IPR027417">
    <property type="entry name" value="P-loop_NTPase"/>
</dbReference>
<dbReference type="EMBL" id="JADGMS010000015">
    <property type="protein sequence ID" value="KAF9667666.1"/>
    <property type="molecule type" value="Genomic_DNA"/>
</dbReference>
<comment type="caution">
    <text evidence="1">The sequence shown here is derived from an EMBL/GenBank/DDBJ whole genome shotgun (WGS) entry which is preliminary data.</text>
</comment>
<dbReference type="Gene3D" id="3.40.50.300">
    <property type="entry name" value="P-loop containing nucleotide triphosphate hydrolases"/>
    <property type="match status" value="1"/>
</dbReference>
<evidence type="ECO:0008006" key="3">
    <source>
        <dbReference type="Google" id="ProtNLM"/>
    </source>
</evidence>
<sequence length="161" mass="17978">MQSSFQQCYKRGSDAYKYIYSLPMVPAEIESSVHRIGRTGRCDRTGNVTTFINKNQSETTLADLMHLSQEAKQSGDTFSTAGGVEGCAYCGGLSHRIHDCPELEHKRAQQLAITRTDYFGGGRDLMYLYGLSYFCSRVCDTDPSARLNGWDTTERLSSNSM</sequence>
<reference evidence="1 2" key="1">
    <citation type="submission" date="2020-10" db="EMBL/GenBank/DDBJ databases">
        <title>Plant Genome Project.</title>
        <authorList>
            <person name="Zhang R.-G."/>
        </authorList>
    </citation>
    <scope>NUCLEOTIDE SEQUENCE [LARGE SCALE GENOMIC DNA]</scope>
    <source>
        <strain evidence="1">FAFU-HL-1</strain>
        <tissue evidence="1">Leaf</tissue>
    </source>
</reference>
<organism evidence="1 2">
    <name type="scientific">Salix dunnii</name>
    <dbReference type="NCBI Taxonomy" id="1413687"/>
    <lineage>
        <taxon>Eukaryota</taxon>
        <taxon>Viridiplantae</taxon>
        <taxon>Streptophyta</taxon>
        <taxon>Embryophyta</taxon>
        <taxon>Tracheophyta</taxon>
        <taxon>Spermatophyta</taxon>
        <taxon>Magnoliopsida</taxon>
        <taxon>eudicotyledons</taxon>
        <taxon>Gunneridae</taxon>
        <taxon>Pentapetalae</taxon>
        <taxon>rosids</taxon>
        <taxon>fabids</taxon>
        <taxon>Malpighiales</taxon>
        <taxon>Salicaceae</taxon>
        <taxon>Saliceae</taxon>
        <taxon>Salix</taxon>
    </lineage>
</organism>